<dbReference type="InterPro" id="IPR042092">
    <property type="entry name" value="PsdUridine_s_RsuA/RluB/E/F_cat"/>
</dbReference>
<dbReference type="InterPro" id="IPR002942">
    <property type="entry name" value="S4_RNA-bd"/>
</dbReference>
<dbReference type="CDD" id="cd00165">
    <property type="entry name" value="S4"/>
    <property type="match status" value="1"/>
</dbReference>
<gene>
    <name evidence="11" type="ORF">HELGO_WM20213</name>
</gene>
<keyword evidence="3 7" id="KW-0694">RNA-binding</keyword>
<dbReference type="InterPro" id="IPR006145">
    <property type="entry name" value="PsdUridine_synth_RsuA/RluA"/>
</dbReference>
<comment type="catalytic activity">
    <reaction evidence="5">
        <text>uridine(2605) in 23S rRNA = pseudouridine(2605) in 23S rRNA</text>
        <dbReference type="Rhea" id="RHEA:42520"/>
        <dbReference type="Rhea" id="RHEA-COMP:10095"/>
        <dbReference type="Rhea" id="RHEA-COMP:10096"/>
        <dbReference type="ChEBI" id="CHEBI:65314"/>
        <dbReference type="ChEBI" id="CHEBI:65315"/>
        <dbReference type="EC" id="5.4.99.22"/>
    </reaction>
</comment>
<dbReference type="FunFam" id="3.10.290.10:FF:000003">
    <property type="entry name" value="Pseudouridine synthase"/>
    <property type="match status" value="1"/>
</dbReference>
<dbReference type="GO" id="GO:0003723">
    <property type="term" value="F:RNA binding"/>
    <property type="evidence" value="ECO:0007669"/>
    <property type="project" value="UniProtKB-KW"/>
</dbReference>
<dbReference type="InterPro" id="IPR020094">
    <property type="entry name" value="TruA/RsuA/RluB/E/F_N"/>
</dbReference>
<dbReference type="Gene3D" id="3.30.70.1560">
    <property type="entry name" value="Alpha-L RNA-binding motif"/>
    <property type="match status" value="1"/>
</dbReference>
<dbReference type="NCBIfam" id="NF007976">
    <property type="entry name" value="PRK10700.1"/>
    <property type="match status" value="1"/>
</dbReference>
<comment type="similarity">
    <text evidence="1 8">Belongs to the pseudouridine synthase RsuA family.</text>
</comment>
<feature type="domain" description="RNA-binding S4" evidence="10">
    <location>
        <begin position="3"/>
        <end position="63"/>
    </location>
</feature>
<feature type="region of interest" description="Disordered" evidence="9">
    <location>
        <begin position="250"/>
        <end position="310"/>
    </location>
</feature>
<sequence length="310" mass="35049">MKERIQKLLARAGYGSRREIERWIVAGEIKVNGNLAETGQPVSAQDTIILRGKTLNLEARLRATPKVLAYHKKAGEICTMNDPEGRPTVFDSLPKTHQGRWVMIGRLDINTDGLLLFTTDGELANRLMHPSREIEREYATRVLGEVDGDMLKRLQKGVELEDGPAKFIRIKDAGGEGANHWYHVVLAEGRNREVRRLWESQGVKVSRLIRVRYGNIQLPRYLRAGHSEELDIKATRKLYESVDMVFDDGSMSYDTDKKAAPNTRPSYKDKPRGRQQEKPQGRSRGKPNPYANASKKFSGGGSKSKPRTRS</sequence>
<dbReference type="GO" id="GO:0016829">
    <property type="term" value="F:lyase activity"/>
    <property type="evidence" value="ECO:0007669"/>
    <property type="project" value="UniProtKB-KW"/>
</dbReference>
<dbReference type="FunFam" id="3.30.70.580:FF:000009">
    <property type="entry name" value="Pseudouridine synthase"/>
    <property type="match status" value="1"/>
</dbReference>
<proteinExistence type="inferred from homology"/>
<dbReference type="EMBL" id="CACVAT010000463">
    <property type="protein sequence ID" value="CAA6828285.1"/>
    <property type="molecule type" value="Genomic_DNA"/>
</dbReference>
<evidence type="ECO:0000256" key="8">
    <source>
        <dbReference type="RuleBase" id="RU003887"/>
    </source>
</evidence>
<dbReference type="FunFam" id="3.30.70.1560:FF:000001">
    <property type="entry name" value="Pseudouridine synthase"/>
    <property type="match status" value="1"/>
</dbReference>
<keyword evidence="2" id="KW-0698">rRNA processing</keyword>
<evidence type="ECO:0000256" key="6">
    <source>
        <dbReference type="ARBA" id="ARBA00037383"/>
    </source>
</evidence>
<dbReference type="GO" id="GO:0160139">
    <property type="term" value="F:23S rRNA pseudouridine(2605) synthase activity"/>
    <property type="evidence" value="ECO:0007669"/>
    <property type="project" value="UniProtKB-EC"/>
</dbReference>
<dbReference type="GO" id="GO:0000455">
    <property type="term" value="P:enzyme-directed rRNA pseudouridine synthesis"/>
    <property type="evidence" value="ECO:0007669"/>
    <property type="project" value="UniProtKB-ARBA"/>
</dbReference>
<comment type="function">
    <text evidence="6">Responsible for synthesis of pseudouridine from uracil-2605 in 23S ribosomal RNA.</text>
</comment>
<dbReference type="InterPro" id="IPR050343">
    <property type="entry name" value="RsuA_PseudoU_synthase"/>
</dbReference>
<dbReference type="Gene3D" id="3.30.70.580">
    <property type="entry name" value="Pseudouridine synthase I, catalytic domain, N-terminal subdomain"/>
    <property type="match status" value="1"/>
</dbReference>
<evidence type="ECO:0000256" key="9">
    <source>
        <dbReference type="SAM" id="MobiDB-lite"/>
    </source>
</evidence>
<evidence type="ECO:0000256" key="3">
    <source>
        <dbReference type="ARBA" id="ARBA00022884"/>
    </source>
</evidence>
<reference evidence="11" key="1">
    <citation type="submission" date="2020-01" db="EMBL/GenBank/DDBJ databases">
        <authorList>
            <person name="Meier V. D."/>
            <person name="Meier V D."/>
        </authorList>
    </citation>
    <scope>NUCLEOTIDE SEQUENCE</scope>
    <source>
        <strain evidence="11">HLG_WM_MAG_09</strain>
    </source>
</reference>
<dbReference type="SUPFAM" id="SSF55120">
    <property type="entry name" value="Pseudouridine synthase"/>
    <property type="match status" value="1"/>
</dbReference>
<dbReference type="InterPro" id="IPR000748">
    <property type="entry name" value="PsdUridine_synth_RsuA/RluB/E/F"/>
</dbReference>
<protein>
    <recommendedName>
        <fullName evidence="8">Pseudouridine synthase</fullName>
        <ecNumber evidence="8">5.4.99.-</ecNumber>
    </recommendedName>
</protein>
<dbReference type="PROSITE" id="PS50889">
    <property type="entry name" value="S4"/>
    <property type="match status" value="1"/>
</dbReference>
<dbReference type="PANTHER" id="PTHR47683">
    <property type="entry name" value="PSEUDOURIDINE SYNTHASE FAMILY PROTEIN-RELATED"/>
    <property type="match status" value="1"/>
</dbReference>
<dbReference type="PANTHER" id="PTHR47683:SF3">
    <property type="entry name" value="RIBOSOMAL LARGE SUBUNIT PSEUDOURIDINE SYNTHASE B"/>
    <property type="match status" value="1"/>
</dbReference>
<dbReference type="InterPro" id="IPR018496">
    <property type="entry name" value="PsdUridine_synth_RsuA/RluB_CS"/>
</dbReference>
<dbReference type="CDD" id="cd02556">
    <property type="entry name" value="PseudoU_synth_RluB"/>
    <property type="match status" value="1"/>
</dbReference>
<dbReference type="SMART" id="SM00363">
    <property type="entry name" value="S4"/>
    <property type="match status" value="1"/>
</dbReference>
<evidence type="ECO:0000256" key="4">
    <source>
        <dbReference type="ARBA" id="ARBA00023235"/>
    </source>
</evidence>
<name>A0A6S6U131_9GAMM</name>
<dbReference type="InterPro" id="IPR036986">
    <property type="entry name" value="S4_RNA-bd_sf"/>
</dbReference>
<keyword evidence="4 8" id="KW-0413">Isomerase</keyword>
<evidence type="ECO:0000256" key="2">
    <source>
        <dbReference type="ARBA" id="ARBA00022552"/>
    </source>
</evidence>
<evidence type="ECO:0000256" key="7">
    <source>
        <dbReference type="PROSITE-ProRule" id="PRU00182"/>
    </source>
</evidence>
<dbReference type="EC" id="5.4.99.-" evidence="8"/>
<evidence type="ECO:0000256" key="1">
    <source>
        <dbReference type="ARBA" id="ARBA00008348"/>
    </source>
</evidence>
<dbReference type="GO" id="GO:0005829">
    <property type="term" value="C:cytosol"/>
    <property type="evidence" value="ECO:0007669"/>
    <property type="project" value="UniProtKB-ARBA"/>
</dbReference>
<evidence type="ECO:0000259" key="10">
    <source>
        <dbReference type="SMART" id="SM00363"/>
    </source>
</evidence>
<organism evidence="11">
    <name type="scientific">uncultured Thiotrichaceae bacterium</name>
    <dbReference type="NCBI Taxonomy" id="298394"/>
    <lineage>
        <taxon>Bacteria</taxon>
        <taxon>Pseudomonadati</taxon>
        <taxon>Pseudomonadota</taxon>
        <taxon>Gammaproteobacteria</taxon>
        <taxon>Thiotrichales</taxon>
        <taxon>Thiotrichaceae</taxon>
        <taxon>environmental samples</taxon>
    </lineage>
</organism>
<dbReference type="Pfam" id="PF00849">
    <property type="entry name" value="PseudoU_synth_2"/>
    <property type="match status" value="1"/>
</dbReference>
<feature type="compositionally biased region" description="Basic and acidic residues" evidence="9">
    <location>
        <begin position="266"/>
        <end position="280"/>
    </location>
</feature>
<keyword evidence="11" id="KW-0456">Lyase</keyword>
<dbReference type="AlphaFoldDB" id="A0A6S6U131"/>
<evidence type="ECO:0000313" key="11">
    <source>
        <dbReference type="EMBL" id="CAA6828285.1"/>
    </source>
</evidence>
<dbReference type="SUPFAM" id="SSF55174">
    <property type="entry name" value="Alpha-L RNA-binding motif"/>
    <property type="match status" value="1"/>
</dbReference>
<dbReference type="InterPro" id="IPR020103">
    <property type="entry name" value="PsdUridine_synth_cat_dom_sf"/>
</dbReference>
<dbReference type="Gene3D" id="3.10.290.10">
    <property type="entry name" value="RNA-binding S4 domain"/>
    <property type="match status" value="1"/>
</dbReference>
<dbReference type="Pfam" id="PF01479">
    <property type="entry name" value="S4"/>
    <property type="match status" value="1"/>
</dbReference>
<dbReference type="NCBIfam" id="TIGR00093">
    <property type="entry name" value="pseudouridine synthase"/>
    <property type="match status" value="1"/>
</dbReference>
<accession>A0A6S6U131</accession>
<evidence type="ECO:0000256" key="5">
    <source>
        <dbReference type="ARBA" id="ARBA00036944"/>
    </source>
</evidence>
<dbReference type="PROSITE" id="PS01149">
    <property type="entry name" value="PSI_RSU"/>
    <property type="match status" value="1"/>
</dbReference>